<organism evidence="2 3">
    <name type="scientific">Stappia indica</name>
    <dbReference type="NCBI Taxonomy" id="538381"/>
    <lineage>
        <taxon>Bacteria</taxon>
        <taxon>Pseudomonadati</taxon>
        <taxon>Pseudomonadota</taxon>
        <taxon>Alphaproteobacteria</taxon>
        <taxon>Hyphomicrobiales</taxon>
        <taxon>Stappiaceae</taxon>
        <taxon>Stappia</taxon>
    </lineage>
</organism>
<accession>A0A285TYE0</accession>
<dbReference type="OrthoDB" id="7926041at2"/>
<feature type="region of interest" description="Disordered" evidence="1">
    <location>
        <begin position="45"/>
        <end position="65"/>
    </location>
</feature>
<protein>
    <submittedName>
        <fullName evidence="2">Uncharacterized protein</fullName>
    </submittedName>
</protein>
<gene>
    <name evidence="2" type="ORF">SAMN05421512_1205</name>
</gene>
<keyword evidence="3" id="KW-1185">Reference proteome</keyword>
<reference evidence="2 3" key="1">
    <citation type="submission" date="2017-08" db="EMBL/GenBank/DDBJ databases">
        <authorList>
            <person name="de Groot N.N."/>
        </authorList>
    </citation>
    <scope>NUCLEOTIDE SEQUENCE [LARGE SCALE GENOMIC DNA]</scope>
    <source>
        <strain evidence="2 3">USBA 352</strain>
    </source>
</reference>
<evidence type="ECO:0000313" key="2">
    <source>
        <dbReference type="EMBL" id="SOC27645.1"/>
    </source>
</evidence>
<evidence type="ECO:0000313" key="3">
    <source>
        <dbReference type="Proteomes" id="UP000219331"/>
    </source>
</evidence>
<sequence length="65" mass="6948">MLKTYHVTDKAGPFVAGTRNPGKGQPLRLTEDQARYALIAGEIEIADKPDTSKPQPAKAAKAGEK</sequence>
<dbReference type="AlphaFoldDB" id="A0A285TYE0"/>
<dbReference type="RefSeq" id="WP_097176720.1">
    <property type="nucleotide sequence ID" value="NZ_OBML01000020.1"/>
</dbReference>
<name>A0A285TYE0_9HYPH</name>
<dbReference type="EMBL" id="OBML01000020">
    <property type="protein sequence ID" value="SOC27645.1"/>
    <property type="molecule type" value="Genomic_DNA"/>
</dbReference>
<proteinExistence type="predicted"/>
<feature type="region of interest" description="Disordered" evidence="1">
    <location>
        <begin position="1"/>
        <end position="27"/>
    </location>
</feature>
<dbReference type="Proteomes" id="UP000219331">
    <property type="component" value="Unassembled WGS sequence"/>
</dbReference>
<evidence type="ECO:0000256" key="1">
    <source>
        <dbReference type="SAM" id="MobiDB-lite"/>
    </source>
</evidence>